<dbReference type="RefSeq" id="XP_052948845.1">
    <property type="nucleotide sequence ID" value="XM_053090549.1"/>
</dbReference>
<dbReference type="EMBL" id="JAKWFO010000001">
    <property type="protein sequence ID" value="KAI9639068.1"/>
    <property type="molecule type" value="Genomic_DNA"/>
</dbReference>
<name>A0AA38HCJ7_9TREE</name>
<feature type="region of interest" description="Disordered" evidence="1">
    <location>
        <begin position="398"/>
        <end position="464"/>
    </location>
</feature>
<feature type="region of interest" description="Disordered" evidence="1">
    <location>
        <begin position="1"/>
        <end position="24"/>
    </location>
</feature>
<feature type="compositionally biased region" description="Basic residues" evidence="1">
    <location>
        <begin position="593"/>
        <end position="609"/>
    </location>
</feature>
<feature type="compositionally biased region" description="Pro residues" evidence="1">
    <location>
        <begin position="533"/>
        <end position="543"/>
    </location>
</feature>
<keyword evidence="3" id="KW-1185">Reference proteome</keyword>
<feature type="region of interest" description="Disordered" evidence="1">
    <location>
        <begin position="133"/>
        <end position="182"/>
    </location>
</feature>
<evidence type="ECO:0000313" key="2">
    <source>
        <dbReference type="EMBL" id="KAI9639068.1"/>
    </source>
</evidence>
<protein>
    <submittedName>
        <fullName evidence="2">Uncharacterized protein</fullName>
    </submittedName>
</protein>
<gene>
    <name evidence="2" type="ORF">MKK02DRAFT_39345</name>
</gene>
<feature type="compositionally biased region" description="Low complexity" evidence="1">
    <location>
        <begin position="230"/>
        <end position="245"/>
    </location>
</feature>
<sequence length="651" mass="69597">MTGSSIPHLSFPTFRPKPKAKGVSHLDPVPVKAVPPTPSFGLFLPTPIPASSNSASPYLTASPVLPTGPQPAPHFGGARSVPALGGIALQPRYQLYEPAQAHEGACGEAGWMSPVPPTPVQRRPLPYHPNPFGSDYGYTASPPPSTPPRFLPPLPPAQLGTPTQRDYQNGNYLPTPHAQPGQVLTTSSTAYCRQITDMATPTSALRRSAPPTTTRPLGPRRADAPPMRRGTSSNTSSSSGSSNTTDLRRRSAFKSLPPTRDYSSSSNKSHRTSLLAAIDRDFHSGHILSSTQALVDSPPQADFVPEMADHTLSWQPEVAEEDEAQAVWRKLEQRMGRRMNSGLEAQRGRWVVTPASPMPPPRKWEAVEMSPGQFSVSDYLLFGDEEGEDGHEVYAMGVGQAAGRGKGVPGTPYPRKEETTKPKRSSRPPAKSSALDTLDDSLFPISAPPAPARAQAQPSPPHRTTLCRLDTQVVSALEALKSDWGSPDLDFALLGAASSSPQTPTPTKPAPRPLPLPSLTRRSASPAEAHLTTPPPLPTPPSPLERGLGLGMSLGTTYNLPSKPTPMLPSRLIPSRKNTRPLPAPVQSPPRGLSRRSTVKGKGLSRRSTMRVEKVADVQGMFVIRDLDTGEALEVGVEGLEAALFEMASRA</sequence>
<feature type="compositionally biased region" description="Pro residues" evidence="1">
    <location>
        <begin position="141"/>
        <end position="156"/>
    </location>
</feature>
<feature type="compositionally biased region" description="Low complexity" evidence="1">
    <location>
        <begin position="517"/>
        <end position="526"/>
    </location>
</feature>
<feature type="compositionally biased region" description="Pro residues" evidence="1">
    <location>
        <begin position="503"/>
        <end position="516"/>
    </location>
</feature>
<dbReference type="Proteomes" id="UP001164286">
    <property type="component" value="Unassembled WGS sequence"/>
</dbReference>
<dbReference type="GeneID" id="77729754"/>
<feature type="region of interest" description="Disordered" evidence="1">
    <location>
        <begin position="198"/>
        <end position="270"/>
    </location>
</feature>
<proteinExistence type="predicted"/>
<reference evidence="2" key="1">
    <citation type="journal article" date="2022" name="G3 (Bethesda)">
        <title>High quality genome of the basidiomycete yeast Dioszegia hungarica PDD-24b-2 isolated from cloud water.</title>
        <authorList>
            <person name="Jarrige D."/>
            <person name="Haridas S."/>
            <person name="Bleykasten-Grosshans C."/>
            <person name="Joly M."/>
            <person name="Nadalig T."/>
            <person name="Sancelme M."/>
            <person name="Vuilleumier S."/>
            <person name="Grigoriev I.V."/>
            <person name="Amato P."/>
            <person name="Bringel F."/>
        </authorList>
    </citation>
    <scope>NUCLEOTIDE SEQUENCE</scope>
    <source>
        <strain evidence="2">PDD-24b-2</strain>
    </source>
</reference>
<feature type="compositionally biased region" description="Polar residues" evidence="1">
    <location>
        <begin position="160"/>
        <end position="172"/>
    </location>
</feature>
<feature type="compositionally biased region" description="Low complexity" evidence="1">
    <location>
        <begin position="210"/>
        <end position="219"/>
    </location>
</feature>
<evidence type="ECO:0000256" key="1">
    <source>
        <dbReference type="SAM" id="MobiDB-lite"/>
    </source>
</evidence>
<organism evidence="2 3">
    <name type="scientific">Dioszegia hungarica</name>
    <dbReference type="NCBI Taxonomy" id="4972"/>
    <lineage>
        <taxon>Eukaryota</taxon>
        <taxon>Fungi</taxon>
        <taxon>Dikarya</taxon>
        <taxon>Basidiomycota</taxon>
        <taxon>Agaricomycotina</taxon>
        <taxon>Tremellomycetes</taxon>
        <taxon>Tremellales</taxon>
        <taxon>Bulleribasidiaceae</taxon>
        <taxon>Dioszegia</taxon>
    </lineage>
</organism>
<accession>A0AA38HCJ7</accession>
<evidence type="ECO:0000313" key="3">
    <source>
        <dbReference type="Proteomes" id="UP001164286"/>
    </source>
</evidence>
<dbReference type="AlphaFoldDB" id="A0AA38HCJ7"/>
<feature type="region of interest" description="Disordered" evidence="1">
    <location>
        <begin position="496"/>
        <end position="610"/>
    </location>
</feature>
<comment type="caution">
    <text evidence="2">The sequence shown here is derived from an EMBL/GenBank/DDBJ whole genome shotgun (WGS) entry which is preliminary data.</text>
</comment>